<keyword evidence="1" id="KW-0812">Transmembrane</keyword>
<name>A0A9D1DH55_9FIRM</name>
<accession>A0A9D1DH55</accession>
<protein>
    <submittedName>
        <fullName evidence="2">Uncharacterized protein</fullName>
    </submittedName>
</protein>
<feature type="transmembrane region" description="Helical" evidence="1">
    <location>
        <begin position="62"/>
        <end position="80"/>
    </location>
</feature>
<keyword evidence="1" id="KW-0472">Membrane</keyword>
<keyword evidence="1" id="KW-1133">Transmembrane helix</keyword>
<dbReference type="AlphaFoldDB" id="A0A9D1DH55"/>
<feature type="transmembrane region" description="Helical" evidence="1">
    <location>
        <begin position="6"/>
        <end position="23"/>
    </location>
</feature>
<evidence type="ECO:0000256" key="1">
    <source>
        <dbReference type="SAM" id="Phobius"/>
    </source>
</evidence>
<sequence length="98" mass="10158">MHTLLALILGLAFGAGQIALLIRGVRSLGGGTLKVWLFVVQFFCPLVGLLSCAWLAADRLAVCAAAMVAALIVGAAGEVLRLRRQAAPKKGTGDNDDN</sequence>
<dbReference type="EMBL" id="DVHE01000038">
    <property type="protein sequence ID" value="HIR50524.1"/>
    <property type="molecule type" value="Genomic_DNA"/>
</dbReference>
<comment type="caution">
    <text evidence="2">The sequence shown here is derived from an EMBL/GenBank/DDBJ whole genome shotgun (WGS) entry which is preliminary data.</text>
</comment>
<evidence type="ECO:0000313" key="3">
    <source>
        <dbReference type="Proteomes" id="UP000824239"/>
    </source>
</evidence>
<organism evidence="2 3">
    <name type="scientific">Candidatus Avoscillospira avicola</name>
    <dbReference type="NCBI Taxonomy" id="2840706"/>
    <lineage>
        <taxon>Bacteria</taxon>
        <taxon>Bacillati</taxon>
        <taxon>Bacillota</taxon>
        <taxon>Clostridia</taxon>
        <taxon>Eubacteriales</taxon>
        <taxon>Oscillospiraceae</taxon>
        <taxon>Oscillospiraceae incertae sedis</taxon>
        <taxon>Candidatus Avoscillospira</taxon>
    </lineage>
</organism>
<feature type="transmembrane region" description="Helical" evidence="1">
    <location>
        <begin position="35"/>
        <end position="56"/>
    </location>
</feature>
<proteinExistence type="predicted"/>
<reference evidence="2" key="2">
    <citation type="journal article" date="2021" name="PeerJ">
        <title>Extensive microbial diversity within the chicken gut microbiome revealed by metagenomics and culture.</title>
        <authorList>
            <person name="Gilroy R."/>
            <person name="Ravi A."/>
            <person name="Getino M."/>
            <person name="Pursley I."/>
            <person name="Horton D.L."/>
            <person name="Alikhan N.F."/>
            <person name="Baker D."/>
            <person name="Gharbi K."/>
            <person name="Hall N."/>
            <person name="Watson M."/>
            <person name="Adriaenssens E.M."/>
            <person name="Foster-Nyarko E."/>
            <person name="Jarju S."/>
            <person name="Secka A."/>
            <person name="Antonio M."/>
            <person name="Oren A."/>
            <person name="Chaudhuri R.R."/>
            <person name="La Ragione R."/>
            <person name="Hildebrand F."/>
            <person name="Pallen M.J."/>
        </authorList>
    </citation>
    <scope>NUCLEOTIDE SEQUENCE</scope>
    <source>
        <strain evidence="2">ChiBcec15-4380</strain>
    </source>
</reference>
<reference evidence="2" key="1">
    <citation type="submission" date="2020-10" db="EMBL/GenBank/DDBJ databases">
        <authorList>
            <person name="Gilroy R."/>
        </authorList>
    </citation>
    <scope>NUCLEOTIDE SEQUENCE</scope>
    <source>
        <strain evidence="2">ChiBcec15-4380</strain>
    </source>
</reference>
<evidence type="ECO:0000313" key="2">
    <source>
        <dbReference type="EMBL" id="HIR50524.1"/>
    </source>
</evidence>
<dbReference type="Proteomes" id="UP000824239">
    <property type="component" value="Unassembled WGS sequence"/>
</dbReference>
<gene>
    <name evidence="2" type="ORF">IAA53_04445</name>
</gene>